<dbReference type="Gene3D" id="1.20.5.3310">
    <property type="match status" value="1"/>
</dbReference>
<dbReference type="PRINTS" id="PR01506">
    <property type="entry name" value="TATBPROTEIN"/>
</dbReference>
<keyword evidence="3" id="KW-0812">Transmembrane</keyword>
<evidence type="ECO:0000313" key="10">
    <source>
        <dbReference type="Proteomes" id="UP000280935"/>
    </source>
</evidence>
<evidence type="ECO:0000256" key="2">
    <source>
        <dbReference type="ARBA" id="ARBA00022448"/>
    </source>
</evidence>
<dbReference type="OrthoDB" id="3267321at2"/>
<evidence type="ECO:0000256" key="8">
    <source>
        <dbReference type="SAM" id="MobiDB-lite"/>
    </source>
</evidence>
<sequence>MFGIDAAELVLILVLGVVLFGPEKLPEFSRKAARVFVAVRDIANNAQNQLRTELGPEYADLKLQDLNPKTFVAKQFKDEIAAIDEARRDLMAAGQSIKDEATAATAAVKGATAPDDEAEEPAIEGDEDQAKLFFAPPPSAPFDPEAT</sequence>
<dbReference type="AlphaFoldDB" id="A0A3P1WZ84"/>
<reference evidence="9 10" key="1">
    <citation type="submission" date="2018-11" db="EMBL/GenBank/DDBJ databases">
        <title>Genomes From Bacteria Associated with the Canine Oral Cavity: a Test Case for Automated Genome-Based Taxonomic Assignment.</title>
        <authorList>
            <person name="Coil D.A."/>
            <person name="Jospin G."/>
            <person name="Darling A.E."/>
            <person name="Wallis C."/>
            <person name="Davis I.J."/>
            <person name="Harris S."/>
            <person name="Eisen J.A."/>
            <person name="Holcombe L.J."/>
            <person name="O'Flynn C."/>
        </authorList>
    </citation>
    <scope>NUCLEOTIDE SEQUENCE [LARGE SCALE GENOMIC DNA]</scope>
    <source>
        <strain evidence="9 10">OH2822_COT-296</strain>
    </source>
</reference>
<evidence type="ECO:0000256" key="7">
    <source>
        <dbReference type="ARBA" id="ARBA00023136"/>
    </source>
</evidence>
<dbReference type="PANTHER" id="PTHR33162">
    <property type="entry name" value="SEC-INDEPENDENT PROTEIN TRANSLOCASE PROTEIN TATA, CHLOROPLASTIC"/>
    <property type="match status" value="1"/>
</dbReference>
<gene>
    <name evidence="9" type="ORF">EII35_00545</name>
</gene>
<dbReference type="GO" id="GO:0015031">
    <property type="term" value="P:protein transport"/>
    <property type="evidence" value="ECO:0007669"/>
    <property type="project" value="UniProtKB-KW"/>
</dbReference>
<accession>A0A3P1WZ84</accession>
<dbReference type="InterPro" id="IPR003369">
    <property type="entry name" value="TatA/B/E"/>
</dbReference>
<evidence type="ECO:0000313" key="9">
    <source>
        <dbReference type="EMBL" id="RRD51406.1"/>
    </source>
</evidence>
<feature type="region of interest" description="Disordered" evidence="8">
    <location>
        <begin position="103"/>
        <end position="147"/>
    </location>
</feature>
<dbReference type="RefSeq" id="WP_125226508.1">
    <property type="nucleotide sequence ID" value="NZ_RQYT01000001.1"/>
</dbReference>
<evidence type="ECO:0000256" key="6">
    <source>
        <dbReference type="ARBA" id="ARBA00023010"/>
    </source>
</evidence>
<organism evidence="9 10">
    <name type="scientific">Arachnia propionica</name>
    <dbReference type="NCBI Taxonomy" id="1750"/>
    <lineage>
        <taxon>Bacteria</taxon>
        <taxon>Bacillati</taxon>
        <taxon>Actinomycetota</taxon>
        <taxon>Actinomycetes</taxon>
        <taxon>Propionibacteriales</taxon>
        <taxon>Propionibacteriaceae</taxon>
        <taxon>Arachnia</taxon>
    </lineage>
</organism>
<keyword evidence="2" id="KW-0813">Transport</keyword>
<keyword evidence="4" id="KW-0653">Protein transport</keyword>
<dbReference type="NCBIfam" id="NF002377">
    <property type="entry name" value="PRK01371.1-4"/>
    <property type="match status" value="1"/>
</dbReference>
<keyword evidence="6" id="KW-0811">Translocation</keyword>
<name>A0A3P1WZ84_9ACTN</name>
<comment type="caution">
    <text evidence="9">The sequence shown here is derived from an EMBL/GenBank/DDBJ whole genome shotgun (WGS) entry which is preliminary data.</text>
</comment>
<keyword evidence="5" id="KW-1133">Transmembrane helix</keyword>
<evidence type="ECO:0000256" key="3">
    <source>
        <dbReference type="ARBA" id="ARBA00022692"/>
    </source>
</evidence>
<dbReference type="EMBL" id="RQYT01000001">
    <property type="protein sequence ID" value="RRD51406.1"/>
    <property type="molecule type" value="Genomic_DNA"/>
</dbReference>
<protein>
    <submittedName>
        <fullName evidence="9">Sec-independent protein translocase subunit TatB</fullName>
    </submittedName>
</protein>
<keyword evidence="7" id="KW-0472">Membrane</keyword>
<dbReference type="Pfam" id="PF02416">
    <property type="entry name" value="TatA_B_E"/>
    <property type="match status" value="1"/>
</dbReference>
<dbReference type="GO" id="GO:0016020">
    <property type="term" value="C:membrane"/>
    <property type="evidence" value="ECO:0007669"/>
    <property type="project" value="UniProtKB-SubCell"/>
</dbReference>
<dbReference type="PANTHER" id="PTHR33162:SF1">
    <property type="entry name" value="SEC-INDEPENDENT PROTEIN TRANSLOCASE PROTEIN TATA, CHLOROPLASTIC"/>
    <property type="match status" value="1"/>
</dbReference>
<evidence type="ECO:0000256" key="4">
    <source>
        <dbReference type="ARBA" id="ARBA00022927"/>
    </source>
</evidence>
<evidence type="ECO:0000256" key="1">
    <source>
        <dbReference type="ARBA" id="ARBA00004167"/>
    </source>
</evidence>
<evidence type="ECO:0000256" key="5">
    <source>
        <dbReference type="ARBA" id="ARBA00022989"/>
    </source>
</evidence>
<proteinExistence type="predicted"/>
<feature type="compositionally biased region" description="Acidic residues" evidence="8">
    <location>
        <begin position="114"/>
        <end position="127"/>
    </location>
</feature>
<feature type="compositionally biased region" description="Low complexity" evidence="8">
    <location>
        <begin position="103"/>
        <end position="113"/>
    </location>
</feature>
<comment type="subcellular location">
    <subcellularLocation>
        <location evidence="1">Membrane</location>
        <topology evidence="1">Single-pass membrane protein</topology>
    </subcellularLocation>
</comment>
<dbReference type="Proteomes" id="UP000280935">
    <property type="component" value="Unassembled WGS sequence"/>
</dbReference>